<keyword evidence="9" id="KW-1185">Reference proteome</keyword>
<evidence type="ECO:0000256" key="5">
    <source>
        <dbReference type="ARBA" id="ARBA00023136"/>
    </source>
</evidence>
<feature type="transmembrane region" description="Helical" evidence="6">
    <location>
        <begin position="121"/>
        <end position="147"/>
    </location>
</feature>
<evidence type="ECO:0000256" key="4">
    <source>
        <dbReference type="ARBA" id="ARBA00022989"/>
    </source>
</evidence>
<dbReference type="Proteomes" id="UP000009168">
    <property type="component" value="Unassembled WGS sequence"/>
</dbReference>
<evidence type="ECO:0000313" key="9">
    <source>
        <dbReference type="Proteomes" id="UP000009168"/>
    </source>
</evidence>
<proteinExistence type="predicted"/>
<dbReference type="Pfam" id="PF02453">
    <property type="entry name" value="Reticulon"/>
    <property type="match status" value="1"/>
</dbReference>
<keyword evidence="2 6" id="KW-0812">Transmembrane</keyword>
<dbReference type="GeneID" id="7830136"/>
<feature type="transmembrane region" description="Helical" evidence="6">
    <location>
        <begin position="42"/>
        <end position="63"/>
    </location>
</feature>
<dbReference type="OMA" id="INIGHEN"/>
<gene>
    <name evidence="8" type="ORF">TTHERM_00694510</name>
</gene>
<dbReference type="InterPro" id="IPR003388">
    <property type="entry name" value="Reticulon"/>
</dbReference>
<evidence type="ECO:0000313" key="8">
    <source>
        <dbReference type="EMBL" id="EAS03371.2"/>
    </source>
</evidence>
<keyword evidence="4 6" id="KW-1133">Transmembrane helix</keyword>
<keyword evidence="3" id="KW-0256">Endoplasmic reticulum</keyword>
<evidence type="ECO:0000256" key="1">
    <source>
        <dbReference type="ARBA" id="ARBA00004477"/>
    </source>
</evidence>
<protein>
    <submittedName>
        <fullName evidence="8">Reticulon protein</fullName>
    </submittedName>
</protein>
<sequence>MSSCCQGLPEIFRWNDVVKSGIFAFAFNALLLTVLYNNLGLVYVLTNFVLVSTVITIVYLAVLKFILKAEDPKEDTQYVYVSEETVQGLIITFVNWNNCIQGYFKQVHQSILSQVKLIGGLYLLAKLVSCFSIISLTWLVVNGLLAFGFVSFKLGMDVCGLSKGLLDKALVAAESVLSKIPKYTPPSKSN</sequence>
<dbReference type="KEGG" id="tet:TTHERM_00694510"/>
<feature type="transmembrane region" description="Helical" evidence="6">
    <location>
        <begin position="17"/>
        <end position="36"/>
    </location>
</feature>
<reference evidence="9" key="1">
    <citation type="journal article" date="2006" name="PLoS Biol.">
        <title>Macronuclear genome sequence of the ciliate Tetrahymena thermophila, a model eukaryote.</title>
        <authorList>
            <person name="Eisen J.A."/>
            <person name="Coyne R.S."/>
            <person name="Wu M."/>
            <person name="Wu D."/>
            <person name="Thiagarajan M."/>
            <person name="Wortman J.R."/>
            <person name="Badger J.H."/>
            <person name="Ren Q."/>
            <person name="Amedeo P."/>
            <person name="Jones K.M."/>
            <person name="Tallon L.J."/>
            <person name="Delcher A.L."/>
            <person name="Salzberg S.L."/>
            <person name="Silva J.C."/>
            <person name="Haas B.J."/>
            <person name="Majoros W.H."/>
            <person name="Farzad M."/>
            <person name="Carlton J.M."/>
            <person name="Smith R.K. Jr."/>
            <person name="Garg J."/>
            <person name="Pearlman R.E."/>
            <person name="Karrer K.M."/>
            <person name="Sun L."/>
            <person name="Manning G."/>
            <person name="Elde N.C."/>
            <person name="Turkewitz A.P."/>
            <person name="Asai D.J."/>
            <person name="Wilkes D.E."/>
            <person name="Wang Y."/>
            <person name="Cai H."/>
            <person name="Collins K."/>
            <person name="Stewart B.A."/>
            <person name="Lee S.R."/>
            <person name="Wilamowska K."/>
            <person name="Weinberg Z."/>
            <person name="Ruzzo W.L."/>
            <person name="Wloga D."/>
            <person name="Gaertig J."/>
            <person name="Frankel J."/>
            <person name="Tsao C.-C."/>
            <person name="Gorovsky M.A."/>
            <person name="Keeling P.J."/>
            <person name="Waller R.F."/>
            <person name="Patron N.J."/>
            <person name="Cherry J.M."/>
            <person name="Stover N.A."/>
            <person name="Krieger C.J."/>
            <person name="del Toro C."/>
            <person name="Ryder H.F."/>
            <person name="Williamson S.C."/>
            <person name="Barbeau R.A."/>
            <person name="Hamilton E.P."/>
            <person name="Orias E."/>
        </authorList>
    </citation>
    <scope>NUCLEOTIDE SEQUENCE [LARGE SCALE GENOMIC DNA]</scope>
    <source>
        <strain evidence="9">SB210</strain>
    </source>
</reference>
<dbReference type="GO" id="GO:0005789">
    <property type="term" value="C:endoplasmic reticulum membrane"/>
    <property type="evidence" value="ECO:0007669"/>
    <property type="project" value="UniProtKB-SubCell"/>
</dbReference>
<comment type="subcellular location">
    <subcellularLocation>
        <location evidence="1">Endoplasmic reticulum membrane</location>
        <topology evidence="1">Multi-pass membrane protein</topology>
    </subcellularLocation>
</comment>
<dbReference type="InParanoid" id="Q244W6"/>
<keyword evidence="5 6" id="KW-0472">Membrane</keyword>
<dbReference type="HOGENOM" id="CLU_1430705_0_0_1"/>
<evidence type="ECO:0000259" key="7">
    <source>
        <dbReference type="Pfam" id="PF02453"/>
    </source>
</evidence>
<accession>Q244W6</accession>
<dbReference type="AlphaFoldDB" id="Q244W6"/>
<dbReference type="RefSeq" id="XP_001023616.2">
    <property type="nucleotide sequence ID" value="XM_001023616.3"/>
</dbReference>
<evidence type="ECO:0000256" key="2">
    <source>
        <dbReference type="ARBA" id="ARBA00022692"/>
    </source>
</evidence>
<name>Q244W6_TETTS</name>
<evidence type="ECO:0000256" key="3">
    <source>
        <dbReference type="ARBA" id="ARBA00022824"/>
    </source>
</evidence>
<dbReference type="EMBL" id="GG662488">
    <property type="protein sequence ID" value="EAS03371.2"/>
    <property type="molecule type" value="Genomic_DNA"/>
</dbReference>
<feature type="domain" description="Reticulon" evidence="7">
    <location>
        <begin position="10"/>
        <end position="144"/>
    </location>
</feature>
<organism evidence="8 9">
    <name type="scientific">Tetrahymena thermophila (strain SB210)</name>
    <dbReference type="NCBI Taxonomy" id="312017"/>
    <lineage>
        <taxon>Eukaryota</taxon>
        <taxon>Sar</taxon>
        <taxon>Alveolata</taxon>
        <taxon>Ciliophora</taxon>
        <taxon>Intramacronucleata</taxon>
        <taxon>Oligohymenophorea</taxon>
        <taxon>Hymenostomatida</taxon>
        <taxon>Tetrahymenina</taxon>
        <taxon>Tetrahymenidae</taxon>
        <taxon>Tetrahymena</taxon>
    </lineage>
</organism>
<evidence type="ECO:0000256" key="6">
    <source>
        <dbReference type="SAM" id="Phobius"/>
    </source>
</evidence>